<dbReference type="GO" id="GO:0020037">
    <property type="term" value="F:heme binding"/>
    <property type="evidence" value="ECO:0007669"/>
    <property type="project" value="InterPro"/>
</dbReference>
<evidence type="ECO:0000313" key="6">
    <source>
        <dbReference type="Proteomes" id="UP000004994"/>
    </source>
</evidence>
<keyword evidence="6" id="KW-1185">Reference proteome</keyword>
<keyword evidence="2" id="KW-0408">Iron</keyword>
<evidence type="ECO:0000256" key="3">
    <source>
        <dbReference type="SAM" id="MobiDB-lite"/>
    </source>
</evidence>
<dbReference type="Proteomes" id="UP000004994">
    <property type="component" value="Chromosome 1"/>
</dbReference>
<name>A0A3Q7ES09_SOLLC</name>
<dbReference type="GO" id="GO:0016705">
    <property type="term" value="F:oxidoreductase activity, acting on paired donors, with incorporation or reduction of molecular oxygen"/>
    <property type="evidence" value="ECO:0007669"/>
    <property type="project" value="InterPro"/>
</dbReference>
<dbReference type="CDD" id="cd09272">
    <property type="entry name" value="RNase_HI_RT_Ty1"/>
    <property type="match status" value="1"/>
</dbReference>
<evidence type="ECO:0000256" key="1">
    <source>
        <dbReference type="ARBA" id="ARBA00023002"/>
    </source>
</evidence>
<evidence type="ECO:0000256" key="2">
    <source>
        <dbReference type="PIRSR" id="PIRSR602401-1"/>
    </source>
</evidence>
<keyword evidence="1" id="KW-0560">Oxidoreductase</keyword>
<dbReference type="GO" id="GO:0004497">
    <property type="term" value="F:monooxygenase activity"/>
    <property type="evidence" value="ECO:0007669"/>
    <property type="project" value="InterPro"/>
</dbReference>
<accession>A0A3Q7ES09</accession>
<dbReference type="PANTHER" id="PTHR11439">
    <property type="entry name" value="GAG-POL-RELATED RETROTRANSPOSON"/>
    <property type="match status" value="1"/>
</dbReference>
<dbReference type="GO" id="GO:0005506">
    <property type="term" value="F:iron ion binding"/>
    <property type="evidence" value="ECO:0007669"/>
    <property type="project" value="InterPro"/>
</dbReference>
<comment type="cofactor">
    <cofactor evidence="2">
        <name>heme</name>
        <dbReference type="ChEBI" id="CHEBI:30413"/>
    </cofactor>
</comment>
<dbReference type="InterPro" id="IPR043502">
    <property type="entry name" value="DNA/RNA_pol_sf"/>
</dbReference>
<keyword evidence="2" id="KW-0479">Metal-binding</keyword>
<keyword evidence="2" id="KW-0349">Heme</keyword>
<dbReference type="SUPFAM" id="SSF56672">
    <property type="entry name" value="DNA/RNA polymerases"/>
    <property type="match status" value="1"/>
</dbReference>
<proteinExistence type="predicted"/>
<dbReference type="PRINTS" id="PR00463">
    <property type="entry name" value="EP450I"/>
</dbReference>
<dbReference type="PANTHER" id="PTHR11439:SF514">
    <property type="entry name" value="GAG-PRE-INTEGRASE DOMAIN-CONTAINING PROTEIN"/>
    <property type="match status" value="1"/>
</dbReference>
<dbReference type="EnsemblPlants" id="Solyc01g107475.1.1">
    <property type="protein sequence ID" value="Solyc01g107475.1.1"/>
    <property type="gene ID" value="Solyc01g107475.1"/>
</dbReference>
<feature type="region of interest" description="Disordered" evidence="3">
    <location>
        <begin position="1"/>
        <end position="44"/>
    </location>
</feature>
<feature type="binding site" description="axial binding residue" evidence="2">
    <location>
        <position position="368"/>
    </location>
    <ligand>
        <name>heme</name>
        <dbReference type="ChEBI" id="CHEBI:30413"/>
    </ligand>
    <ligandPart>
        <name>Fe</name>
        <dbReference type="ChEBI" id="CHEBI:18248"/>
    </ligandPart>
</feature>
<dbReference type="InterPro" id="IPR001128">
    <property type="entry name" value="Cyt_P450"/>
</dbReference>
<dbReference type="Gramene" id="Solyc01g107475.1.1">
    <property type="protein sequence ID" value="Solyc01g107475.1.1"/>
    <property type="gene ID" value="Solyc01g107475.1"/>
</dbReference>
<dbReference type="AlphaFoldDB" id="A0A3Q7ES09"/>
<organism evidence="5">
    <name type="scientific">Solanum lycopersicum</name>
    <name type="common">Tomato</name>
    <name type="synonym">Lycopersicon esculentum</name>
    <dbReference type="NCBI Taxonomy" id="4081"/>
    <lineage>
        <taxon>Eukaryota</taxon>
        <taxon>Viridiplantae</taxon>
        <taxon>Streptophyta</taxon>
        <taxon>Embryophyta</taxon>
        <taxon>Tracheophyta</taxon>
        <taxon>Spermatophyta</taxon>
        <taxon>Magnoliopsida</taxon>
        <taxon>eudicotyledons</taxon>
        <taxon>Gunneridae</taxon>
        <taxon>Pentapetalae</taxon>
        <taxon>asterids</taxon>
        <taxon>lamiids</taxon>
        <taxon>Solanales</taxon>
        <taxon>Solanaceae</taxon>
        <taxon>Solanoideae</taxon>
        <taxon>Solaneae</taxon>
        <taxon>Solanum</taxon>
        <taxon>Solanum subgen. Lycopersicon</taxon>
    </lineage>
</organism>
<dbReference type="InterPro" id="IPR002401">
    <property type="entry name" value="Cyt_P450_E_grp-I"/>
</dbReference>
<dbReference type="InterPro" id="IPR036396">
    <property type="entry name" value="Cyt_P450_sf"/>
</dbReference>
<evidence type="ECO:0000259" key="4">
    <source>
        <dbReference type="Pfam" id="PF07727"/>
    </source>
</evidence>
<dbReference type="InterPro" id="IPR013103">
    <property type="entry name" value="RVT_2"/>
</dbReference>
<reference evidence="5" key="1">
    <citation type="journal article" date="2012" name="Nature">
        <title>The tomato genome sequence provides insights into fleshy fruit evolution.</title>
        <authorList>
            <consortium name="Tomato Genome Consortium"/>
        </authorList>
    </citation>
    <scope>NUCLEOTIDE SEQUENCE [LARGE SCALE GENOMIC DNA]</scope>
    <source>
        <strain evidence="5">cv. Heinz 1706</strain>
    </source>
</reference>
<feature type="compositionally biased region" description="Low complexity" evidence="3">
    <location>
        <begin position="1"/>
        <end position="15"/>
    </location>
</feature>
<dbReference type="Gene3D" id="1.10.630.10">
    <property type="entry name" value="Cytochrome P450"/>
    <property type="match status" value="1"/>
</dbReference>
<protein>
    <recommendedName>
        <fullName evidence="4">Reverse transcriptase Ty1/copia-type domain-containing protein</fullName>
    </recommendedName>
</protein>
<reference evidence="5" key="2">
    <citation type="submission" date="2019-01" db="UniProtKB">
        <authorList>
            <consortium name="EnsemblPlants"/>
        </authorList>
    </citation>
    <scope>IDENTIFICATION</scope>
    <source>
        <strain evidence="5">cv. Heinz 1706</strain>
    </source>
</reference>
<dbReference type="InParanoid" id="A0A3Q7ES09"/>
<dbReference type="SUPFAM" id="SSF48264">
    <property type="entry name" value="Cytochrome P450"/>
    <property type="match status" value="1"/>
</dbReference>
<feature type="domain" description="Reverse transcriptase Ty1/copia-type" evidence="4">
    <location>
        <begin position="61"/>
        <end position="144"/>
    </location>
</feature>
<dbReference type="Pfam" id="PF07727">
    <property type="entry name" value="RVT_2"/>
    <property type="match status" value="1"/>
</dbReference>
<dbReference type="Pfam" id="PF00067">
    <property type="entry name" value="p450"/>
    <property type="match status" value="1"/>
</dbReference>
<evidence type="ECO:0000313" key="5">
    <source>
        <dbReference type="EnsemblPlants" id="Solyc01g107475.1.1"/>
    </source>
</evidence>
<sequence length="380" mass="42263">MDSSSLSDASVSETSTLQSSTVPVTRKSSRTTKPRMHDYVSTSKGSANCCYPVSDVTVQGELVVVLVYVDDLLVTGSSTDLILQTRNDLKLTFKMKDLGELKFFLGIEFVRSQKGIVMSQRKYALELISELGLSGTKPVNTPLETNLKLTSVDYDDFIIKEAGSTSEDILLVDPTQYQRLVGKLLYLTMTRIDIAYVVQVLSEFMHNPKQSHMNAALRVVKYIKNAPGLGLLMPKFAAYCDSDWGGCLQTRRSVTGYLVKFGNAIVSWKSKKQETVARSSAEAEFRSMASVVAEVTWLIVPHESSEETTVGGYRVPIGTMLLVNLWAIHNDPKLWDEPRKSKPERFEGLEGVRDGYKMMPFGSGRRSCPREGLVVRMIAL</sequence>